<sequence>MRQFAAALAALENAIAAEIDRMRERFPLPDSEDPGSARTSQDDVIDALLNEPSKTEGQLTKFDINALSAPFAEIAPVMRICPLGGAVLLAALAPEIDQRYAQLFTYLNNDLARPWPTVDLLQRLFCEPDNHELRGRIRELLSPSMPAEMGGLVASGLLERVQPGPENMPELLRCRRPSEVLLHWWFAQPGMPVSGLHLIAGPPPGPVIPHGLSGPITLITADGRDGVITAATWAREAGRGLVLLTHQSPVERADRIAAASLCARLSNCLMLVETTAPGPAIRDGLPPDMPAAVLSPAKSGWSELFSPRLVLRRNLSLPDTSARIALWKMGLASHGVTAPIQTIETVADRFAISAGAIDRAAQRLACETRGAPCTTADVLRAASTENAPELQGLAQLIPAHASWDDLVLPTGAMDQLRDFANAVTVRGQVFDQWGFGAVGRGGNCGLAALFSGGSGTGKTLSAAIIAAELGLELWRIDLSATVSKYIGETEKNLERIFSAAGVNNAILFFDEADALFGKRSEVRDSHDRYANIESAYLLQRLEDHPGIVILATNLSRNLDAAFMRRLPFVVEFPLPDADHRAQLWRKAVPSDAPLHRDIDFERLAREYELTGGDIKTAALEAAFLAAGRSCEITHELMLIAIRRHLLKRGKIPQADRTRRTPFEPFTRGPSGAPSEVVR</sequence>
<protein>
    <submittedName>
        <fullName evidence="6">ATP-binding protein</fullName>
    </submittedName>
</protein>
<organism evidence="6 7">
    <name type="scientific">Erythrobacter ani</name>
    <dbReference type="NCBI Taxonomy" id="2827235"/>
    <lineage>
        <taxon>Bacteria</taxon>
        <taxon>Pseudomonadati</taxon>
        <taxon>Pseudomonadota</taxon>
        <taxon>Alphaproteobacteria</taxon>
        <taxon>Sphingomonadales</taxon>
        <taxon>Erythrobacteraceae</taxon>
        <taxon>Erythrobacter/Porphyrobacter group</taxon>
        <taxon>Erythrobacter</taxon>
    </lineage>
</organism>
<dbReference type="CDD" id="cd19481">
    <property type="entry name" value="RecA-like_protease"/>
    <property type="match status" value="1"/>
</dbReference>
<evidence type="ECO:0000259" key="5">
    <source>
        <dbReference type="SMART" id="SM00382"/>
    </source>
</evidence>
<dbReference type="RefSeq" id="WP_218316856.1">
    <property type="nucleotide sequence ID" value="NZ_JAGSPB010000002.1"/>
</dbReference>
<evidence type="ECO:0000313" key="6">
    <source>
        <dbReference type="EMBL" id="MBV7266234.1"/>
    </source>
</evidence>
<dbReference type="Pfam" id="PF22977">
    <property type="entry name" value="WHD"/>
    <property type="match status" value="1"/>
</dbReference>
<dbReference type="Proteomes" id="UP000699975">
    <property type="component" value="Unassembled WGS sequence"/>
</dbReference>
<keyword evidence="7" id="KW-1185">Reference proteome</keyword>
<dbReference type="Pfam" id="PF00004">
    <property type="entry name" value="AAA"/>
    <property type="match status" value="1"/>
</dbReference>
<reference evidence="6 7" key="1">
    <citation type="submission" date="2021-04" db="EMBL/GenBank/DDBJ databases">
        <authorList>
            <person name="Pira H."/>
            <person name="Risdian C."/>
            <person name="Wink J."/>
        </authorList>
    </citation>
    <scope>NUCLEOTIDE SEQUENCE [LARGE SCALE GENOMIC DNA]</scope>
    <source>
        <strain evidence="6 7">WH131</strain>
    </source>
</reference>
<keyword evidence="3 6" id="KW-0067">ATP-binding</keyword>
<accession>A0ABS6SML8</accession>
<dbReference type="InterPro" id="IPR003593">
    <property type="entry name" value="AAA+_ATPase"/>
</dbReference>
<dbReference type="InterPro" id="IPR003959">
    <property type="entry name" value="ATPase_AAA_core"/>
</dbReference>
<gene>
    <name evidence="6" type="ORF">KCG45_08595</name>
</gene>
<dbReference type="InterPro" id="IPR054472">
    <property type="entry name" value="WHD"/>
</dbReference>
<proteinExistence type="inferred from homology"/>
<feature type="region of interest" description="Disordered" evidence="4">
    <location>
        <begin position="652"/>
        <end position="678"/>
    </location>
</feature>
<evidence type="ECO:0000256" key="4">
    <source>
        <dbReference type="SAM" id="MobiDB-lite"/>
    </source>
</evidence>
<comment type="similarity">
    <text evidence="1">Belongs to the AAA ATPase family.</text>
</comment>
<evidence type="ECO:0000313" key="7">
    <source>
        <dbReference type="Proteomes" id="UP000699975"/>
    </source>
</evidence>
<keyword evidence="2" id="KW-0547">Nucleotide-binding</keyword>
<feature type="domain" description="AAA+ ATPase" evidence="5">
    <location>
        <begin position="444"/>
        <end position="576"/>
    </location>
</feature>
<name>A0ABS6SML8_9SPHN</name>
<evidence type="ECO:0000256" key="1">
    <source>
        <dbReference type="ARBA" id="ARBA00006914"/>
    </source>
</evidence>
<comment type="caution">
    <text evidence="6">The sequence shown here is derived from an EMBL/GenBank/DDBJ whole genome shotgun (WGS) entry which is preliminary data.</text>
</comment>
<dbReference type="EMBL" id="JAGSPB010000002">
    <property type="protein sequence ID" value="MBV7266234.1"/>
    <property type="molecule type" value="Genomic_DNA"/>
</dbReference>
<evidence type="ECO:0000256" key="3">
    <source>
        <dbReference type="ARBA" id="ARBA00022840"/>
    </source>
</evidence>
<dbReference type="PANTHER" id="PTHR23073">
    <property type="entry name" value="26S PROTEASOME REGULATORY SUBUNIT"/>
    <property type="match status" value="1"/>
</dbReference>
<evidence type="ECO:0000256" key="2">
    <source>
        <dbReference type="ARBA" id="ARBA00022741"/>
    </source>
</evidence>
<dbReference type="SMART" id="SM00382">
    <property type="entry name" value="AAA"/>
    <property type="match status" value="1"/>
</dbReference>
<dbReference type="InterPro" id="IPR050221">
    <property type="entry name" value="26S_Proteasome_ATPase"/>
</dbReference>
<dbReference type="GO" id="GO:0005524">
    <property type="term" value="F:ATP binding"/>
    <property type="evidence" value="ECO:0007669"/>
    <property type="project" value="UniProtKB-KW"/>
</dbReference>